<sequence length="89" mass="9747">MSARRGQHPLRRETRLVTLSFGGNDVGFAGCLHPDHGKDTCWDHRLTAADKVIGDQTPKTSLQARLANLYQAVRDAAPNAHIVVLTYPA</sequence>
<dbReference type="EMBL" id="CP127295">
    <property type="protein sequence ID" value="WIX98701.1"/>
    <property type="molecule type" value="Genomic_DNA"/>
</dbReference>
<dbReference type="Gene3D" id="3.40.50.1110">
    <property type="entry name" value="SGNH hydrolase"/>
    <property type="match status" value="1"/>
</dbReference>
<evidence type="ECO:0000313" key="1">
    <source>
        <dbReference type="EMBL" id="WIX98701.1"/>
    </source>
</evidence>
<organism evidence="1 2">
    <name type="scientific">Amycolatopsis mongoliensis</name>
    <dbReference type="NCBI Taxonomy" id="715475"/>
    <lineage>
        <taxon>Bacteria</taxon>
        <taxon>Bacillati</taxon>
        <taxon>Actinomycetota</taxon>
        <taxon>Actinomycetes</taxon>
        <taxon>Pseudonocardiales</taxon>
        <taxon>Pseudonocardiaceae</taxon>
        <taxon>Amycolatopsis</taxon>
    </lineage>
</organism>
<dbReference type="RefSeq" id="WP_285995185.1">
    <property type="nucleotide sequence ID" value="NZ_CP127295.1"/>
</dbReference>
<name>A0A9Y2JJT6_9PSEU</name>
<reference evidence="1 2" key="1">
    <citation type="submission" date="2023-06" db="EMBL/GenBank/DDBJ databases">
        <authorList>
            <person name="Oyuntsetseg B."/>
            <person name="Kim S.B."/>
        </authorList>
    </citation>
    <scope>NUCLEOTIDE SEQUENCE [LARGE SCALE GENOMIC DNA]</scope>
    <source>
        <strain evidence="1 2">4-36</strain>
    </source>
</reference>
<accession>A0A9Y2JJT6</accession>
<dbReference type="AlphaFoldDB" id="A0A9Y2JJT6"/>
<evidence type="ECO:0008006" key="3">
    <source>
        <dbReference type="Google" id="ProtNLM"/>
    </source>
</evidence>
<dbReference type="KEGG" id="amog:QRX60_32145"/>
<dbReference type="Proteomes" id="UP001239397">
    <property type="component" value="Chromosome"/>
</dbReference>
<gene>
    <name evidence="1" type="ORF">QRX60_32145</name>
</gene>
<evidence type="ECO:0000313" key="2">
    <source>
        <dbReference type="Proteomes" id="UP001239397"/>
    </source>
</evidence>
<dbReference type="SUPFAM" id="SSF52266">
    <property type="entry name" value="SGNH hydrolase"/>
    <property type="match status" value="1"/>
</dbReference>
<keyword evidence="2" id="KW-1185">Reference proteome</keyword>
<protein>
    <recommendedName>
        <fullName evidence="3">SGNH hydrolase-type esterase domain-containing protein</fullName>
    </recommendedName>
</protein>
<proteinExistence type="predicted"/>
<dbReference type="InterPro" id="IPR036514">
    <property type="entry name" value="SGNH_hydro_sf"/>
</dbReference>